<proteinExistence type="predicted"/>
<gene>
    <name evidence="1" type="ORF">QUV98_00045</name>
</gene>
<name>A0ABT7UFJ8_9FIRM</name>
<organism evidence="1 2">
    <name type="scientific">Massilimicrobiota timonensis</name>
    <dbReference type="NCBI Taxonomy" id="1776392"/>
    <lineage>
        <taxon>Bacteria</taxon>
        <taxon>Bacillati</taxon>
        <taxon>Bacillota</taxon>
        <taxon>Erysipelotrichia</taxon>
        <taxon>Erysipelotrichales</taxon>
        <taxon>Erysipelotrichaceae</taxon>
        <taxon>Massilimicrobiota</taxon>
    </lineage>
</organism>
<protein>
    <submittedName>
        <fullName evidence="1">Uncharacterized protein</fullName>
    </submittedName>
</protein>
<dbReference type="Proteomes" id="UP001529275">
    <property type="component" value="Unassembled WGS sequence"/>
</dbReference>
<comment type="caution">
    <text evidence="1">The sequence shown here is derived from an EMBL/GenBank/DDBJ whole genome shotgun (WGS) entry which is preliminary data.</text>
</comment>
<evidence type="ECO:0000313" key="1">
    <source>
        <dbReference type="EMBL" id="MDM8194717.1"/>
    </source>
</evidence>
<accession>A0ABT7UFJ8</accession>
<evidence type="ECO:0000313" key="2">
    <source>
        <dbReference type="Proteomes" id="UP001529275"/>
    </source>
</evidence>
<sequence>MKYFFTELIICGVVLGFLLKNEYLSIYKEELEKYVFQNDTIVYQPIDEWSYRYSGDEFPLSTETVEYLQQLDYIKEIRPMYLFYHYNVNYVYHNNRLVF</sequence>
<reference evidence="1 2" key="2">
    <citation type="submission" date="2023-06" db="EMBL/GenBank/DDBJ databases">
        <authorList>
            <person name="Zeman M."/>
            <person name="Kubasova T."/>
            <person name="Jahodarova E."/>
            <person name="Nykrynova M."/>
            <person name="Rychlik I."/>
        </authorList>
    </citation>
    <scope>NUCLEOTIDE SEQUENCE [LARGE SCALE GENOMIC DNA]</scope>
    <source>
        <strain evidence="1 2">ET341</strain>
    </source>
</reference>
<reference evidence="2" key="1">
    <citation type="submission" date="2023-06" db="EMBL/GenBank/DDBJ databases">
        <title>Identification and characterization of horizontal gene transfer across gut microbiota members of farm animals based on homology search.</title>
        <authorList>
            <person name="Zeman M."/>
            <person name="Kubasova T."/>
            <person name="Jahodarova E."/>
            <person name="Nykrynova M."/>
            <person name="Rychlik I."/>
        </authorList>
    </citation>
    <scope>NUCLEOTIDE SEQUENCE [LARGE SCALE GENOMIC DNA]</scope>
    <source>
        <strain evidence="2">ET341</strain>
    </source>
</reference>
<keyword evidence="2" id="KW-1185">Reference proteome</keyword>
<dbReference type="EMBL" id="JAUDCK010000001">
    <property type="protein sequence ID" value="MDM8194717.1"/>
    <property type="molecule type" value="Genomic_DNA"/>
</dbReference>